<feature type="compositionally biased region" description="Basic and acidic residues" evidence="8">
    <location>
        <begin position="1"/>
        <end position="18"/>
    </location>
</feature>
<evidence type="ECO:0000256" key="8">
    <source>
        <dbReference type="SAM" id="MobiDB-lite"/>
    </source>
</evidence>
<dbReference type="InterPro" id="IPR003660">
    <property type="entry name" value="HAMP_dom"/>
</dbReference>
<dbReference type="SMART" id="SM00304">
    <property type="entry name" value="HAMP"/>
    <property type="match status" value="1"/>
</dbReference>
<keyword evidence="6" id="KW-0418">Kinase</keyword>
<dbReference type="PROSITE" id="PS50109">
    <property type="entry name" value="HIS_KIN"/>
    <property type="match status" value="1"/>
</dbReference>
<feature type="compositionally biased region" description="Basic and acidic residues" evidence="8">
    <location>
        <begin position="77"/>
        <end position="86"/>
    </location>
</feature>
<dbReference type="SMART" id="SM00387">
    <property type="entry name" value="HATPase_c"/>
    <property type="match status" value="1"/>
</dbReference>
<evidence type="ECO:0000256" key="1">
    <source>
        <dbReference type="ARBA" id="ARBA00000085"/>
    </source>
</evidence>
<reference evidence="12 13" key="1">
    <citation type="submission" date="2021-05" db="EMBL/GenBank/DDBJ databases">
        <title>Fusibacter ferrireducens sp. nov., an anaerobic, sulfur- and Fe-reducing bacterium isolated from the mangrove sediment.</title>
        <authorList>
            <person name="Qiu D."/>
        </authorList>
    </citation>
    <scope>NUCLEOTIDE SEQUENCE [LARGE SCALE GENOMIC DNA]</scope>
    <source>
        <strain evidence="12 13">DSM 12116</strain>
    </source>
</reference>
<feature type="compositionally biased region" description="Polar residues" evidence="8">
    <location>
        <begin position="95"/>
        <end position="117"/>
    </location>
</feature>
<dbReference type="Pfam" id="PF02518">
    <property type="entry name" value="HATPase_c"/>
    <property type="match status" value="1"/>
</dbReference>
<proteinExistence type="predicted"/>
<keyword evidence="9" id="KW-0472">Membrane</keyword>
<dbReference type="InterPro" id="IPR036097">
    <property type="entry name" value="HisK_dim/P_sf"/>
</dbReference>
<dbReference type="CDD" id="cd00082">
    <property type="entry name" value="HisKA"/>
    <property type="match status" value="1"/>
</dbReference>
<dbReference type="InterPro" id="IPR003661">
    <property type="entry name" value="HisK_dim/P_dom"/>
</dbReference>
<dbReference type="InterPro" id="IPR050351">
    <property type="entry name" value="BphY/WalK/GraS-like"/>
</dbReference>
<sequence length="635" mass="71962">MKIISKDRIEELHSEPPKAPKKKRDVAVKLVTSEPKPLTKSEKKAEAEARKRKMRLQHIEDERRRRENIKRKRREKKQWQKSESKSKLKSMPKAESTQSLSPVTSTASIVSKQQSPVKQAPSKASAPKRTSKPASTESKSIQQKHATPKASDISIERHAAFERERSYIGQRINQLLSLLRFNITFKLTIGYAFRLLFIFVLLLALIYAAFSYYLFYTGEKRLDENLSYIQAMIQDGTAYDAPLFQAYLAQDHLKLYLYDQSEVLLYESIDETAPVLNQIVAPVTFDLADFPNLPDLWTVAVVDGTTTVHTLALQKDMSYTRSILETTFPIAIVLAIVFMLSSIRAASHMANKQLRPIHTMTQQVQEMSISTRLNVSGTKDELKDLAMTFNKMLDDIQQSYEREKQFVSDASHELRTPIAVIKGYAGMLNRWGKDDPAILEESIQAILGETENMHSLVESLLFIARNDKGTLKMDMLTFSLSELIQEIVKETRLIDTQHDISENITERLIQYGSIDKLKQACRIFIDNSIKYTPENGKINIDLTPKPPYNVLTIADNGIGISKEDLPHIFDRFYRADKSRTKLKDAQHGGTGLGLSIAKIIIEQHGGQIIVESDLNQGTTFTLMLPMQTPAGENGL</sequence>
<comment type="catalytic activity">
    <reaction evidence="1">
        <text>ATP + protein L-histidine = ADP + protein N-phospho-L-histidine.</text>
        <dbReference type="EC" id="2.7.13.3"/>
    </reaction>
</comment>
<keyword evidence="7" id="KW-0902">Two-component regulatory system</keyword>
<dbReference type="PRINTS" id="PR00344">
    <property type="entry name" value="BCTRLSENSOR"/>
</dbReference>
<name>A0ABS5PPC4_9FIRM</name>
<evidence type="ECO:0000313" key="12">
    <source>
        <dbReference type="EMBL" id="MBS7527024.1"/>
    </source>
</evidence>
<dbReference type="SMART" id="SM00388">
    <property type="entry name" value="HisKA"/>
    <property type="match status" value="1"/>
</dbReference>
<feature type="transmembrane region" description="Helical" evidence="9">
    <location>
        <begin position="195"/>
        <end position="215"/>
    </location>
</feature>
<dbReference type="RefSeq" id="WP_213236885.1">
    <property type="nucleotide sequence ID" value="NZ_JAHBCL010000015.1"/>
</dbReference>
<dbReference type="InterPro" id="IPR003594">
    <property type="entry name" value="HATPase_dom"/>
</dbReference>
<evidence type="ECO:0000313" key="13">
    <source>
        <dbReference type="Proteomes" id="UP000746471"/>
    </source>
</evidence>
<dbReference type="SUPFAM" id="SSF158472">
    <property type="entry name" value="HAMP domain-like"/>
    <property type="match status" value="1"/>
</dbReference>
<feature type="compositionally biased region" description="Basic residues" evidence="8">
    <location>
        <begin position="66"/>
        <end position="76"/>
    </location>
</feature>
<evidence type="ECO:0000256" key="7">
    <source>
        <dbReference type="ARBA" id="ARBA00023012"/>
    </source>
</evidence>
<dbReference type="InterPro" id="IPR005467">
    <property type="entry name" value="His_kinase_dom"/>
</dbReference>
<evidence type="ECO:0000256" key="4">
    <source>
        <dbReference type="ARBA" id="ARBA00022553"/>
    </source>
</evidence>
<feature type="transmembrane region" description="Helical" evidence="9">
    <location>
        <begin position="327"/>
        <end position="346"/>
    </location>
</feature>
<dbReference type="SUPFAM" id="SSF47384">
    <property type="entry name" value="Homodimeric domain of signal transducing histidine kinase"/>
    <property type="match status" value="1"/>
</dbReference>
<evidence type="ECO:0000259" key="11">
    <source>
        <dbReference type="PROSITE" id="PS50885"/>
    </source>
</evidence>
<dbReference type="EC" id="2.7.13.3" evidence="3"/>
<comment type="subcellular location">
    <subcellularLocation>
        <location evidence="2">Membrane</location>
    </subcellularLocation>
</comment>
<dbReference type="Proteomes" id="UP000746471">
    <property type="component" value="Unassembled WGS sequence"/>
</dbReference>
<feature type="compositionally biased region" description="Basic and acidic residues" evidence="8">
    <location>
        <begin position="37"/>
        <end position="49"/>
    </location>
</feature>
<keyword evidence="9" id="KW-1133">Transmembrane helix</keyword>
<dbReference type="SUPFAM" id="SSF55874">
    <property type="entry name" value="ATPase domain of HSP90 chaperone/DNA topoisomerase II/histidine kinase"/>
    <property type="match status" value="1"/>
</dbReference>
<dbReference type="PANTHER" id="PTHR45453">
    <property type="entry name" value="PHOSPHATE REGULON SENSOR PROTEIN PHOR"/>
    <property type="match status" value="1"/>
</dbReference>
<feature type="domain" description="Histidine kinase" evidence="10">
    <location>
        <begin position="409"/>
        <end position="628"/>
    </location>
</feature>
<evidence type="ECO:0000256" key="5">
    <source>
        <dbReference type="ARBA" id="ARBA00022679"/>
    </source>
</evidence>
<dbReference type="PROSITE" id="PS50885">
    <property type="entry name" value="HAMP"/>
    <property type="match status" value="1"/>
</dbReference>
<organism evidence="12 13">
    <name type="scientific">Fusibacter paucivorans</name>
    <dbReference type="NCBI Taxonomy" id="76009"/>
    <lineage>
        <taxon>Bacteria</taxon>
        <taxon>Bacillati</taxon>
        <taxon>Bacillota</taxon>
        <taxon>Clostridia</taxon>
        <taxon>Eubacteriales</taxon>
        <taxon>Eubacteriales Family XII. Incertae Sedis</taxon>
        <taxon>Fusibacter</taxon>
    </lineage>
</organism>
<keyword evidence="9" id="KW-0812">Transmembrane</keyword>
<dbReference type="Gene3D" id="3.30.565.10">
    <property type="entry name" value="Histidine kinase-like ATPase, C-terminal domain"/>
    <property type="match status" value="1"/>
</dbReference>
<dbReference type="EMBL" id="JAHBCL010000015">
    <property type="protein sequence ID" value="MBS7527024.1"/>
    <property type="molecule type" value="Genomic_DNA"/>
</dbReference>
<dbReference type="CDD" id="cd06225">
    <property type="entry name" value="HAMP"/>
    <property type="match status" value="1"/>
</dbReference>
<dbReference type="Gene3D" id="1.10.287.130">
    <property type="match status" value="1"/>
</dbReference>
<keyword evidence="5" id="KW-0808">Transferase</keyword>
<keyword evidence="13" id="KW-1185">Reference proteome</keyword>
<dbReference type="Pfam" id="PF00672">
    <property type="entry name" value="HAMP"/>
    <property type="match status" value="1"/>
</dbReference>
<evidence type="ECO:0000259" key="10">
    <source>
        <dbReference type="PROSITE" id="PS50109"/>
    </source>
</evidence>
<evidence type="ECO:0000256" key="3">
    <source>
        <dbReference type="ARBA" id="ARBA00012438"/>
    </source>
</evidence>
<comment type="caution">
    <text evidence="12">The sequence shown here is derived from an EMBL/GenBank/DDBJ whole genome shotgun (WGS) entry which is preliminary data.</text>
</comment>
<feature type="domain" description="HAMP" evidence="11">
    <location>
        <begin position="351"/>
        <end position="401"/>
    </location>
</feature>
<dbReference type="InterPro" id="IPR036890">
    <property type="entry name" value="HATPase_C_sf"/>
</dbReference>
<gene>
    <name evidence="12" type="ORF">KHM83_10060</name>
</gene>
<evidence type="ECO:0000256" key="2">
    <source>
        <dbReference type="ARBA" id="ARBA00004370"/>
    </source>
</evidence>
<keyword evidence="4" id="KW-0597">Phosphoprotein</keyword>
<evidence type="ECO:0000256" key="6">
    <source>
        <dbReference type="ARBA" id="ARBA00022777"/>
    </source>
</evidence>
<evidence type="ECO:0000256" key="9">
    <source>
        <dbReference type="SAM" id="Phobius"/>
    </source>
</evidence>
<dbReference type="Gene3D" id="6.10.340.10">
    <property type="match status" value="1"/>
</dbReference>
<dbReference type="CDD" id="cd00075">
    <property type="entry name" value="HATPase"/>
    <property type="match status" value="1"/>
</dbReference>
<feature type="compositionally biased region" description="Polar residues" evidence="8">
    <location>
        <begin position="132"/>
        <end position="145"/>
    </location>
</feature>
<protein>
    <recommendedName>
        <fullName evidence="3">histidine kinase</fullName>
        <ecNumber evidence="3">2.7.13.3</ecNumber>
    </recommendedName>
</protein>
<dbReference type="PANTHER" id="PTHR45453:SF1">
    <property type="entry name" value="PHOSPHATE REGULON SENSOR PROTEIN PHOR"/>
    <property type="match status" value="1"/>
</dbReference>
<accession>A0ABS5PPC4</accession>
<feature type="region of interest" description="Disordered" evidence="8">
    <location>
        <begin position="1"/>
        <end position="151"/>
    </location>
</feature>
<dbReference type="InterPro" id="IPR004358">
    <property type="entry name" value="Sig_transdc_His_kin-like_C"/>
</dbReference>
<dbReference type="Pfam" id="PF00512">
    <property type="entry name" value="HisKA"/>
    <property type="match status" value="1"/>
</dbReference>